<dbReference type="Ensembl" id="ENSGWIT00000001904.1">
    <property type="protein sequence ID" value="ENSGWIP00000001763.1"/>
    <property type="gene ID" value="ENSGWIG00000001007.1"/>
</dbReference>
<keyword evidence="4" id="KW-1185">Reference proteome</keyword>
<gene>
    <name evidence="3" type="primary">axdnd1</name>
</gene>
<protein>
    <recommendedName>
        <fullName evidence="5">Axonemal dynein light chain domain containing 1</fullName>
    </recommendedName>
</protein>
<dbReference type="PANTHER" id="PTHR23052">
    <property type="entry name" value="AXONEMAL DYNEIN LIGHT CHAIN DOMAIN-CONTAINING PROTEIN 1"/>
    <property type="match status" value="1"/>
</dbReference>
<dbReference type="Pfam" id="PF10211">
    <property type="entry name" value="Ax_dynein_light"/>
    <property type="match status" value="1"/>
</dbReference>
<dbReference type="OrthoDB" id="1927454at2759"/>
<dbReference type="InterPro" id="IPR019347">
    <property type="entry name" value="Axonemal_dynein_light_chain"/>
</dbReference>
<evidence type="ECO:0000256" key="1">
    <source>
        <dbReference type="ARBA" id="ARBA00023054"/>
    </source>
</evidence>
<reference evidence="3" key="2">
    <citation type="submission" date="2025-08" db="UniProtKB">
        <authorList>
            <consortium name="Ensembl"/>
        </authorList>
    </citation>
    <scope>IDENTIFICATION</scope>
</reference>
<feature type="compositionally biased region" description="Basic and acidic residues" evidence="2">
    <location>
        <begin position="15"/>
        <end position="30"/>
    </location>
</feature>
<evidence type="ECO:0000313" key="4">
    <source>
        <dbReference type="Proteomes" id="UP000694680"/>
    </source>
</evidence>
<dbReference type="GO" id="GO:0005737">
    <property type="term" value="C:cytoplasm"/>
    <property type="evidence" value="ECO:0007669"/>
    <property type="project" value="UniProtKB-ARBA"/>
</dbReference>
<organism evidence="3 4">
    <name type="scientific">Gouania willdenowi</name>
    <name type="common">Blunt-snouted clingfish</name>
    <name type="synonym">Lepadogaster willdenowi</name>
    <dbReference type="NCBI Taxonomy" id="441366"/>
    <lineage>
        <taxon>Eukaryota</taxon>
        <taxon>Metazoa</taxon>
        <taxon>Chordata</taxon>
        <taxon>Craniata</taxon>
        <taxon>Vertebrata</taxon>
        <taxon>Euteleostomi</taxon>
        <taxon>Actinopterygii</taxon>
        <taxon>Neopterygii</taxon>
        <taxon>Teleostei</taxon>
        <taxon>Neoteleostei</taxon>
        <taxon>Acanthomorphata</taxon>
        <taxon>Ovalentaria</taxon>
        <taxon>Blenniimorphae</taxon>
        <taxon>Blenniiformes</taxon>
        <taxon>Gobiesocoidei</taxon>
        <taxon>Gobiesocidae</taxon>
        <taxon>Gobiesocinae</taxon>
        <taxon>Gouania</taxon>
    </lineage>
</organism>
<keyword evidence="1" id="KW-0175">Coiled coil</keyword>
<dbReference type="GeneID" id="114462049"/>
<reference evidence="3" key="1">
    <citation type="submission" date="2020-06" db="EMBL/GenBank/DDBJ databases">
        <authorList>
            <consortium name="Wellcome Sanger Institute Data Sharing"/>
        </authorList>
    </citation>
    <scope>NUCLEOTIDE SEQUENCE [LARGE SCALE GENOMIC DNA]</scope>
</reference>
<dbReference type="AlphaFoldDB" id="A0A8C5DDM0"/>
<dbReference type="RefSeq" id="XP_028300417.1">
    <property type="nucleotide sequence ID" value="XM_028444616.1"/>
</dbReference>
<evidence type="ECO:0008006" key="5">
    <source>
        <dbReference type="Google" id="ProtNLM"/>
    </source>
</evidence>
<reference evidence="3" key="3">
    <citation type="submission" date="2025-09" db="UniProtKB">
        <authorList>
            <consortium name="Ensembl"/>
        </authorList>
    </citation>
    <scope>IDENTIFICATION</scope>
</reference>
<sequence>MSEPVRASSAPGASKLERASDLRVPAESKTTHSSWNNDHIIPQELLVSLSSSVCSKNGLGQSAHHRTCQDFGVRRPDAVWHHSLGRKKYKYFLEQPTSLTGAGRDISFLCDTMVAERKTTPHLPPLKNNISDTQNKSILERLVPEEYRIVKNKGIQNLEFYEDAFTVQLKDNEKKLRVLPSLRPSGRLEAVQLSRMMDDMLEKAGVNQQNEELTELSQLEGLLELVKVEQNIYNIVFHELIRQVSVGCVERGQLLAKLRKNYQSLLSQIPHRLKALHTEVVAQRTLDRHLTDEIQRIKTSIQQLSMELSKIKDHDAFVSQQAEHAHRQLADSLKQTHCNSNVVQGYHELYEMQRSRLEAQLVQRTEERDDWVELTFCLARKVINRKKLQLVSRLHLSEQNWFKTAEHCVLYLVSKDTKDLNVVLELCDSWGRQLTDLMSRLRNAEEAQSGQIQSIQQGIGKWLSVYTTNKKGPDPKYDKGMVAQIHADLQQWSKILSLQCEFYQGESQFYSLQTLRQLHSILEEWLKISSRLFTRHSSPGGDLPEGHQLLKELDDDVSKLFKQLDTQVNGESGIHGNITRLAGLIESWVFTLDAVIEQTEEMSLSVSEKLEKALQDWQSLSEEALQHLTIREEQSVGQIDKSKQDVFFEAEKALDKVREFKTRLSNFTVEERQRLREEVNAVHMALTRWMLDLLLLMIPDLKDHDHELQPHDINQVPLQSLRERAKVLCKKLDNCSQYISSSCALIFEEQVFLNLGDDDRKNVINECEKLQTECADWVEISLLLLSGVVPVEVPVTQPEHISNTDHILCSTNATIEAQRTTDHETQEVALMVPENITVKQISSDGSITERKLDGTKVSLKGTDDLVVSPATEEAQKAFRDLTTVGLLQQELLDSEMRLKTAEQRALKAEEELQEALGKIQDLEKQLEDHPRLQAQRDEGMEKTETSPTPTVKSPAIQKKSSAESKPTSSTKRTKKR</sequence>
<feature type="region of interest" description="Disordered" evidence="2">
    <location>
        <begin position="923"/>
        <end position="976"/>
    </location>
</feature>
<dbReference type="CTD" id="126859"/>
<feature type="compositionally biased region" description="Basic and acidic residues" evidence="2">
    <location>
        <begin position="923"/>
        <end position="944"/>
    </location>
</feature>
<evidence type="ECO:0000256" key="2">
    <source>
        <dbReference type="SAM" id="MobiDB-lite"/>
    </source>
</evidence>
<dbReference type="Proteomes" id="UP000694680">
    <property type="component" value="Chromosome 4"/>
</dbReference>
<dbReference type="PANTHER" id="PTHR23052:SF1">
    <property type="entry name" value="AXONEMAL DYNEIN LIGHT CHAIN DOMAIN-CONTAINING PROTEIN 1"/>
    <property type="match status" value="1"/>
</dbReference>
<name>A0A8C5DDM0_GOUWI</name>
<accession>A0A8C5DDM0</accession>
<proteinExistence type="predicted"/>
<evidence type="ECO:0000313" key="3">
    <source>
        <dbReference type="Ensembl" id="ENSGWIP00000001763.1"/>
    </source>
</evidence>
<feature type="region of interest" description="Disordered" evidence="2">
    <location>
        <begin position="1"/>
        <end position="35"/>
    </location>
</feature>
<dbReference type="InterPro" id="IPR052845">
    <property type="entry name" value="Axonemal_dynein_LC_domain"/>
</dbReference>